<feature type="compositionally biased region" description="Basic residues" evidence="1">
    <location>
        <begin position="8"/>
        <end position="20"/>
    </location>
</feature>
<name>A0A6J4I5B0_9PROT</name>
<dbReference type="AlphaFoldDB" id="A0A6J4I5B0"/>
<feature type="non-terminal residue" evidence="2">
    <location>
        <position position="1"/>
    </location>
</feature>
<proteinExistence type="predicted"/>
<evidence type="ECO:0000256" key="1">
    <source>
        <dbReference type="SAM" id="MobiDB-lite"/>
    </source>
</evidence>
<evidence type="ECO:0000313" key="2">
    <source>
        <dbReference type="EMBL" id="CAA9242349.1"/>
    </source>
</evidence>
<organism evidence="2">
    <name type="scientific">uncultured Acetobacteraceae bacterium</name>
    <dbReference type="NCBI Taxonomy" id="169975"/>
    <lineage>
        <taxon>Bacteria</taxon>
        <taxon>Pseudomonadati</taxon>
        <taxon>Pseudomonadota</taxon>
        <taxon>Alphaproteobacteria</taxon>
        <taxon>Acetobacterales</taxon>
        <taxon>Acetobacteraceae</taxon>
        <taxon>environmental samples</taxon>
    </lineage>
</organism>
<feature type="region of interest" description="Disordered" evidence="1">
    <location>
        <begin position="1"/>
        <end position="139"/>
    </location>
</feature>
<sequence length="412" mass="46985">DADPSRLARQHSRAAARRARPPAGATRGRRDPHRRADGPRRPLPRCHRPYERRLRAASGGGVHRRQPLHPRRSHRGGPPEQARRRDQHRAPVARPARRGRGGGRGQQRHRARHQPDLRGARPRPPQRLGRHGRADRPRLHPEHAALELRHLVLRQHGRHGADAHGRGQLVFHHRRLRLRPRHPARHHALRFRRGRAGARRLGLSLPRDHRLLGLPAASAGEPRQGARPRHGRRRLGELREAGAGVRPDAGRREARGHHRLRHRRAGRGHEHHARHVHFRDLLLGPGRAHPRLHQARADEAARRRVPELRPRRQLLRCAALLEGGERAWRRRRQGLRARGGGGHEADADGRRRLRPRQRARGRAQDPPGAPLRGEAPGGEPPPRRRVQAHHHHPGRAGLPPARRGRLPARQEL</sequence>
<feature type="compositionally biased region" description="Low complexity" evidence="1">
    <location>
        <begin position="364"/>
        <end position="374"/>
    </location>
</feature>
<feature type="compositionally biased region" description="Basic residues" evidence="1">
    <location>
        <begin position="95"/>
        <end position="112"/>
    </location>
</feature>
<feature type="compositionally biased region" description="Basic and acidic residues" evidence="1">
    <location>
        <begin position="341"/>
        <end position="350"/>
    </location>
</feature>
<feature type="compositionally biased region" description="Low complexity" evidence="1">
    <location>
        <begin position="395"/>
        <end position="412"/>
    </location>
</feature>
<accession>A0A6J4I5B0</accession>
<protein>
    <submittedName>
        <fullName evidence="2">ABC transporter, substrate-binding protein (Cluster 4, leucine/isoleucine/valine/benzoate)</fullName>
    </submittedName>
</protein>
<feature type="region of interest" description="Disordered" evidence="1">
    <location>
        <begin position="332"/>
        <end position="412"/>
    </location>
</feature>
<feature type="region of interest" description="Disordered" evidence="1">
    <location>
        <begin position="215"/>
        <end position="275"/>
    </location>
</feature>
<gene>
    <name evidence="2" type="ORF">AVDCRST_MAG08-1686</name>
</gene>
<feature type="compositionally biased region" description="Basic residues" evidence="1">
    <location>
        <begin position="351"/>
        <end position="361"/>
    </location>
</feature>
<dbReference type="EMBL" id="CADCTG010000144">
    <property type="protein sequence ID" value="CAA9242349.1"/>
    <property type="molecule type" value="Genomic_DNA"/>
</dbReference>
<feature type="compositionally biased region" description="Basic residues" evidence="1">
    <location>
        <begin position="62"/>
        <end position="75"/>
    </location>
</feature>
<reference evidence="2" key="1">
    <citation type="submission" date="2020-02" db="EMBL/GenBank/DDBJ databases">
        <authorList>
            <person name="Meier V. D."/>
        </authorList>
    </citation>
    <scope>NUCLEOTIDE SEQUENCE</scope>
    <source>
        <strain evidence="2">AVDCRST_MAG08</strain>
    </source>
</reference>
<feature type="non-terminal residue" evidence="2">
    <location>
        <position position="412"/>
    </location>
</feature>
<feature type="compositionally biased region" description="Basic residues" evidence="1">
    <location>
        <begin position="383"/>
        <end position="394"/>
    </location>
</feature>
<feature type="compositionally biased region" description="Basic residues" evidence="1">
    <location>
        <begin position="254"/>
        <end position="275"/>
    </location>
</feature>